<dbReference type="RefSeq" id="WP_013759515.1">
    <property type="nucleotide sequence ID" value="NC_015500.1"/>
</dbReference>
<dbReference type="PANTHER" id="PTHR37835">
    <property type="entry name" value="ALPHA-CLOSTRIPAIN"/>
    <property type="match status" value="1"/>
</dbReference>
<dbReference type="KEGG" id="tbe:Trebr_2407"/>
<dbReference type="Pfam" id="PF00041">
    <property type="entry name" value="fn3"/>
    <property type="match status" value="1"/>
</dbReference>
<dbReference type="Proteomes" id="UP000006546">
    <property type="component" value="Chromosome"/>
</dbReference>
<evidence type="ECO:0000256" key="3">
    <source>
        <dbReference type="SAM" id="SignalP"/>
    </source>
</evidence>
<dbReference type="CDD" id="cd00063">
    <property type="entry name" value="FN3"/>
    <property type="match status" value="1"/>
</dbReference>
<evidence type="ECO:0000313" key="6">
    <source>
        <dbReference type="Proteomes" id="UP000006546"/>
    </source>
</evidence>
<dbReference type="eggNOG" id="COG2247">
    <property type="taxonomic scope" value="Bacteria"/>
</dbReference>
<name>F4LMS4_TREBD</name>
<evidence type="ECO:0000256" key="2">
    <source>
        <dbReference type="SAM" id="MobiDB-lite"/>
    </source>
</evidence>
<feature type="domain" description="Fibronectin type-III" evidence="4">
    <location>
        <begin position="347"/>
        <end position="436"/>
    </location>
</feature>
<dbReference type="InterPro" id="IPR005077">
    <property type="entry name" value="Peptidase_C11"/>
</dbReference>
<feature type="chain" id="PRO_5003316783" evidence="3">
    <location>
        <begin position="19"/>
        <end position="960"/>
    </location>
</feature>
<dbReference type="InterPro" id="IPR003961">
    <property type="entry name" value="FN3_dom"/>
</dbReference>
<dbReference type="EMBL" id="CP002696">
    <property type="protein sequence ID" value="AEE17814.1"/>
    <property type="molecule type" value="Genomic_DNA"/>
</dbReference>
<dbReference type="eggNOG" id="COG2931">
    <property type="taxonomic scope" value="Bacteria"/>
</dbReference>
<feature type="compositionally biased region" description="Basic and acidic residues" evidence="2">
    <location>
        <begin position="58"/>
        <end position="67"/>
    </location>
</feature>
<evidence type="ECO:0000256" key="1">
    <source>
        <dbReference type="ARBA" id="ARBA00004196"/>
    </source>
</evidence>
<dbReference type="InterPro" id="IPR013783">
    <property type="entry name" value="Ig-like_fold"/>
</dbReference>
<evidence type="ECO:0000259" key="4">
    <source>
        <dbReference type="PROSITE" id="PS50853"/>
    </source>
</evidence>
<comment type="subcellular location">
    <subcellularLocation>
        <location evidence="1">Cell envelope</location>
    </subcellularLocation>
</comment>
<evidence type="ECO:0000313" key="5">
    <source>
        <dbReference type="EMBL" id="AEE17814.1"/>
    </source>
</evidence>
<accession>F4LMS4</accession>
<dbReference type="HOGENOM" id="CLU_307754_0_0_12"/>
<proteinExistence type="predicted"/>
<dbReference type="InterPro" id="IPR042229">
    <property type="entry name" value="Listeria/Bacterioides_rpt_sf"/>
</dbReference>
<dbReference type="Gene3D" id="2.60.40.10">
    <property type="entry name" value="Immunoglobulins"/>
    <property type="match status" value="1"/>
</dbReference>
<dbReference type="GO" id="GO:0030313">
    <property type="term" value="C:cell envelope"/>
    <property type="evidence" value="ECO:0007669"/>
    <property type="project" value="UniProtKB-SubCell"/>
</dbReference>
<dbReference type="SUPFAM" id="SSF49265">
    <property type="entry name" value="Fibronectin type III"/>
    <property type="match status" value="1"/>
</dbReference>
<dbReference type="STRING" id="906968.Trebr_2407"/>
<dbReference type="InterPro" id="IPR036116">
    <property type="entry name" value="FN3_sf"/>
</dbReference>
<dbReference type="Gene3D" id="2.60.40.4270">
    <property type="entry name" value="Listeria-Bacteroides repeat domain"/>
    <property type="match status" value="3"/>
</dbReference>
<dbReference type="AlphaFoldDB" id="F4LMS4"/>
<dbReference type="PROSITE" id="PS51257">
    <property type="entry name" value="PROKAR_LIPOPROTEIN"/>
    <property type="match status" value="1"/>
</dbReference>
<feature type="signal peptide" evidence="3">
    <location>
        <begin position="1"/>
        <end position="18"/>
    </location>
</feature>
<keyword evidence="3" id="KW-0732">Signal</keyword>
<keyword evidence="6" id="KW-1185">Reference proteome</keyword>
<dbReference type="Pfam" id="PF03415">
    <property type="entry name" value="Peptidase_C11"/>
    <property type="match status" value="1"/>
</dbReference>
<reference evidence="6" key="1">
    <citation type="submission" date="2011-04" db="EMBL/GenBank/DDBJ databases">
        <title>The complete genome of Treponema brennaborense DSM 12168.</title>
        <authorList>
            <person name="Lucas S."/>
            <person name="Han J."/>
            <person name="Lapidus A."/>
            <person name="Bruce D."/>
            <person name="Goodwin L."/>
            <person name="Pitluck S."/>
            <person name="Peters L."/>
            <person name="Kyrpides N."/>
            <person name="Mavromatis K."/>
            <person name="Ivanova N."/>
            <person name="Mikhailova N."/>
            <person name="Pagani I."/>
            <person name="Teshima H."/>
            <person name="Detter J.C."/>
            <person name="Tapia R."/>
            <person name="Han C."/>
            <person name="Land M."/>
            <person name="Hauser L."/>
            <person name="Markowitz V."/>
            <person name="Cheng J.-F."/>
            <person name="Hugenholtz P."/>
            <person name="Woyke T."/>
            <person name="Wu D."/>
            <person name="Gronow S."/>
            <person name="Wellnitz S."/>
            <person name="Brambilla E."/>
            <person name="Klenk H.-P."/>
            <person name="Eisen J.A."/>
        </authorList>
    </citation>
    <scope>NUCLEOTIDE SEQUENCE [LARGE SCALE GENOMIC DNA]</scope>
    <source>
        <strain evidence="6">DSM 12168 / CIP 105900 / DD5/3</strain>
    </source>
</reference>
<dbReference type="InterPro" id="IPR013378">
    <property type="entry name" value="InlB-like_B-rpt"/>
</dbReference>
<feature type="compositionally biased region" description="Polar residues" evidence="2">
    <location>
        <begin position="46"/>
        <end position="55"/>
    </location>
</feature>
<organism evidence="5 6">
    <name type="scientific">Treponema brennaborense (strain DSM 12168 / CIP 105900 / DD5/3)</name>
    <dbReference type="NCBI Taxonomy" id="906968"/>
    <lineage>
        <taxon>Bacteria</taxon>
        <taxon>Pseudomonadati</taxon>
        <taxon>Spirochaetota</taxon>
        <taxon>Spirochaetia</taxon>
        <taxon>Spirochaetales</taxon>
        <taxon>Treponemataceae</taxon>
        <taxon>Treponema</taxon>
    </lineage>
</organism>
<dbReference type="PROSITE" id="PS50853">
    <property type="entry name" value="FN3"/>
    <property type="match status" value="1"/>
</dbReference>
<dbReference type="SMART" id="SM00060">
    <property type="entry name" value="FN3"/>
    <property type="match status" value="1"/>
</dbReference>
<dbReference type="Gene3D" id="3.40.50.11970">
    <property type="match status" value="1"/>
</dbReference>
<feature type="region of interest" description="Disordered" evidence="2">
    <location>
        <begin position="46"/>
        <end position="67"/>
    </location>
</feature>
<dbReference type="Pfam" id="PF09479">
    <property type="entry name" value="Flg_new"/>
    <property type="match status" value="3"/>
</dbReference>
<dbReference type="PANTHER" id="PTHR37835:SF1">
    <property type="entry name" value="ALPHA-CLOSTRIPAIN"/>
    <property type="match status" value="1"/>
</dbReference>
<dbReference type="NCBIfam" id="TIGR02543">
    <property type="entry name" value="List_Bact_rpt"/>
    <property type="match status" value="1"/>
</dbReference>
<gene>
    <name evidence="5" type="ordered locus">Trebr_2407</name>
</gene>
<sequence>MKKNVCTMLPFLFFAALAGVILTGCPSPADPKPVVTYTLTFNSDDGSSVSAQTVESGARAEKPASPRKDGWHFGGWLTDDGQAYDFSLPVSGNITLKANWQVVVTFDANGGTLKSSADVTKESYFDKGAPFSAPEVEQTAAGKTYHILGWSEKQTATEASFSDDRFDLTSGSATSPVTLYAVWTEKDVFTVSFDVNGGKEKFSSVSAISGKTIDKPSGTPSLLFHYFRFWSEDKKTEYDFSSSVTKSLTLYALWSPKLYSLKNVSNDSLTVEYLSSSPNVSDGCITATYTTATNPADSQPLALTYKSQSGSFVTYTFPAFDSAALETYTISVTNGYETKTNTLKVVLPAPVSGLSASAEDSKIVLSWVKPDGFSSFDVECKAGDSVVYTATVSGASASIYGLTNNTEYTFKVTTTGTDKSVSVSATPKITRKTSDWLFLLYMDGDNNLNDPIFLDLNEVEYGLYNIRKADGSAETGYGSVNVVSLWDGFAGDAQTTPQIGKSGSYLYELGTDDSNENTYIDSRGCVLSSDTKNLSYTADWVVPRGSNIADVTALSCGEVNMGDKQTLINFLQWAQERYDAKNVVLQFSNHGGGPRSAPVTATLEDGSTIVLNRDFGRKALCWDEGSASAFLKTKDVSEALAAAGYGTTNKLGMILMDVCLGASIEDSYQFKDYAEYFAASPNNIPGMGMDYVAMMKSCTASATLESMGTQMVADYKTSYKLSGSEWGTMISTAGLTSGAMNENLEKVMWLSHLGIPTFSFIDLTKIDAVKTSVDSLATLLLSNMTKVFDGVYFDKVENTYVSTANENTEPVTYLEVLKDYVRFSGFSGNSLYYLGSFSWLFDIGYMASNMEYVSAATQGSNNVNAWPELNTASAAVITALDAAVVSSWRDAPAPPAAETGLYPVLNRTANPFGLTISGETVNINGSSIQPGVIPSFYKEDLAFGAESSWADLLAVWFGSL</sequence>
<protein>
    <submittedName>
        <fullName evidence="5">Cell wall/surface repeat protein</fullName>
    </submittedName>
</protein>